<protein>
    <submittedName>
        <fullName evidence="2">U box domain containing protein</fullName>
    </submittedName>
</protein>
<organism evidence="2 3">
    <name type="scientific">Klebsormidium nitens</name>
    <name type="common">Green alga</name>
    <name type="synonym">Ulothrix nitens</name>
    <dbReference type="NCBI Taxonomy" id="105231"/>
    <lineage>
        <taxon>Eukaryota</taxon>
        <taxon>Viridiplantae</taxon>
        <taxon>Streptophyta</taxon>
        <taxon>Klebsormidiophyceae</taxon>
        <taxon>Klebsormidiales</taxon>
        <taxon>Klebsormidiaceae</taxon>
        <taxon>Klebsormidium</taxon>
    </lineage>
</organism>
<keyword evidence="1" id="KW-0812">Transmembrane</keyword>
<sequence>PRCWEGLPWDRFRQKALAAALITFCGALGSFLAGGIGCAMLAHKYAYPGFIAGAAAGAVGGALVFAATEAVFAVLREEYGEDDDWTLDEPAACCCPWFLFNFVRMASACALGAALLPNLGLTSAKAAAAAATGAAFPLIIGFWTRAVD</sequence>
<feature type="non-terminal residue" evidence="2">
    <location>
        <position position="1"/>
    </location>
</feature>
<proteinExistence type="predicted"/>
<evidence type="ECO:0000313" key="3">
    <source>
        <dbReference type="Proteomes" id="UP000054558"/>
    </source>
</evidence>
<feature type="transmembrane region" description="Helical" evidence="1">
    <location>
        <begin position="95"/>
        <end position="116"/>
    </location>
</feature>
<feature type="transmembrane region" description="Helical" evidence="1">
    <location>
        <begin position="128"/>
        <end position="146"/>
    </location>
</feature>
<evidence type="ECO:0000313" key="2">
    <source>
        <dbReference type="EMBL" id="GAQ77754.1"/>
    </source>
</evidence>
<name>A0A1Y1HH41_KLENI</name>
<keyword evidence="1" id="KW-0472">Membrane</keyword>
<evidence type="ECO:0000256" key="1">
    <source>
        <dbReference type="SAM" id="Phobius"/>
    </source>
</evidence>
<keyword evidence="1" id="KW-1133">Transmembrane helix</keyword>
<keyword evidence="3" id="KW-1185">Reference proteome</keyword>
<gene>
    <name evidence="2" type="ORF">KFL_000030330</name>
</gene>
<dbReference type="Proteomes" id="UP000054558">
    <property type="component" value="Unassembled WGS sequence"/>
</dbReference>
<accession>A0A1Y1HH41</accession>
<dbReference type="EMBL" id="DF236952">
    <property type="protein sequence ID" value="GAQ77754.1"/>
    <property type="molecule type" value="Genomic_DNA"/>
</dbReference>
<dbReference type="AlphaFoldDB" id="A0A1Y1HH41"/>
<dbReference type="OMA" id="LAHKYAY"/>
<reference evidence="2 3" key="1">
    <citation type="journal article" date="2014" name="Nat. Commun.">
        <title>Klebsormidium flaccidum genome reveals primary factors for plant terrestrial adaptation.</title>
        <authorList>
            <person name="Hori K."/>
            <person name="Maruyama F."/>
            <person name="Fujisawa T."/>
            <person name="Togashi T."/>
            <person name="Yamamoto N."/>
            <person name="Seo M."/>
            <person name="Sato S."/>
            <person name="Yamada T."/>
            <person name="Mori H."/>
            <person name="Tajima N."/>
            <person name="Moriyama T."/>
            <person name="Ikeuchi M."/>
            <person name="Watanabe M."/>
            <person name="Wada H."/>
            <person name="Kobayashi K."/>
            <person name="Saito M."/>
            <person name="Masuda T."/>
            <person name="Sasaki-Sekimoto Y."/>
            <person name="Mashiguchi K."/>
            <person name="Awai K."/>
            <person name="Shimojima M."/>
            <person name="Masuda S."/>
            <person name="Iwai M."/>
            <person name="Nobusawa T."/>
            <person name="Narise T."/>
            <person name="Kondo S."/>
            <person name="Saito H."/>
            <person name="Sato R."/>
            <person name="Murakawa M."/>
            <person name="Ihara Y."/>
            <person name="Oshima-Yamada Y."/>
            <person name="Ohtaka K."/>
            <person name="Satoh M."/>
            <person name="Sonobe K."/>
            <person name="Ishii M."/>
            <person name="Ohtani R."/>
            <person name="Kanamori-Sato M."/>
            <person name="Honoki R."/>
            <person name="Miyazaki D."/>
            <person name="Mochizuki H."/>
            <person name="Umetsu J."/>
            <person name="Higashi K."/>
            <person name="Shibata D."/>
            <person name="Kamiya Y."/>
            <person name="Sato N."/>
            <person name="Nakamura Y."/>
            <person name="Tabata S."/>
            <person name="Ida S."/>
            <person name="Kurokawa K."/>
            <person name="Ohta H."/>
        </authorList>
    </citation>
    <scope>NUCLEOTIDE SEQUENCE [LARGE SCALE GENOMIC DNA]</scope>
    <source>
        <strain evidence="2 3">NIES-2285</strain>
    </source>
</reference>
<feature type="transmembrane region" description="Helical" evidence="1">
    <location>
        <begin position="16"/>
        <end position="42"/>
    </location>
</feature>
<feature type="transmembrane region" description="Helical" evidence="1">
    <location>
        <begin position="49"/>
        <end position="75"/>
    </location>
</feature>